<dbReference type="AlphaFoldDB" id="A0A6J4Q6Q2"/>
<feature type="compositionally biased region" description="Basic and acidic residues" evidence="1">
    <location>
        <begin position="182"/>
        <end position="200"/>
    </location>
</feature>
<protein>
    <submittedName>
        <fullName evidence="2">Similar to F420-dependent glucose-6-phosphate dehydrogenase, Mext_1273 family</fullName>
    </submittedName>
</protein>
<feature type="compositionally biased region" description="Low complexity" evidence="1">
    <location>
        <begin position="311"/>
        <end position="321"/>
    </location>
</feature>
<dbReference type="EMBL" id="CADCUS010000510">
    <property type="protein sequence ID" value="CAA9436284.1"/>
    <property type="molecule type" value="Genomic_DNA"/>
</dbReference>
<reference evidence="2" key="1">
    <citation type="submission" date="2020-02" db="EMBL/GenBank/DDBJ databases">
        <authorList>
            <person name="Meier V. D."/>
        </authorList>
    </citation>
    <scope>NUCLEOTIDE SEQUENCE</scope>
    <source>
        <strain evidence="2">AVDCRST_MAG66</strain>
    </source>
</reference>
<feature type="compositionally biased region" description="Low complexity" evidence="1">
    <location>
        <begin position="208"/>
        <end position="219"/>
    </location>
</feature>
<evidence type="ECO:0000313" key="2">
    <source>
        <dbReference type="EMBL" id="CAA9436284.1"/>
    </source>
</evidence>
<feature type="compositionally biased region" description="Low complexity" evidence="1">
    <location>
        <begin position="114"/>
        <end position="125"/>
    </location>
</feature>
<feature type="non-terminal residue" evidence="2">
    <location>
        <position position="321"/>
    </location>
</feature>
<feature type="compositionally biased region" description="Basic residues" evidence="1">
    <location>
        <begin position="83"/>
        <end position="93"/>
    </location>
</feature>
<name>A0A6J4Q6Q2_9PSEU</name>
<sequence length="321" mass="35039">DDVRHPRLPRAGPPQHAARRRPARAGGRLRRGDVLGPLLAVERAPGPVGVRLVLAGSRAAVHRPALRRGQRARAALPPGDHRPGHRHARHHVPRPVLGGAGHRRGEQRAHHGRQVAAQGRAQRATARVRGRHPGAAAGRGGQPRRPGHRRPRPRLDPPGGAAAPGRRGRQRRHRAVVRGVGRRPDHRQPARRGAARDDRRLPRRGRARAAAPPGAPVLRPGRDAGRGDRLRPVAQQLLPAAGELGPRPARAVRRGLRERVDGPGAQRRARLRRPREAHRAARRVRRAGLRRDRPAPRRPGAGRVHRRVRGEGPAAARGRGV</sequence>
<evidence type="ECO:0000256" key="1">
    <source>
        <dbReference type="SAM" id="MobiDB-lite"/>
    </source>
</evidence>
<gene>
    <name evidence="2" type="ORF">AVDCRST_MAG66-3622</name>
</gene>
<feature type="compositionally biased region" description="Basic residues" evidence="1">
    <location>
        <begin position="267"/>
        <end position="288"/>
    </location>
</feature>
<feature type="non-terminal residue" evidence="2">
    <location>
        <position position="1"/>
    </location>
</feature>
<feature type="region of interest" description="Disordered" evidence="1">
    <location>
        <begin position="1"/>
        <end position="32"/>
    </location>
</feature>
<proteinExistence type="predicted"/>
<accession>A0A6J4Q6Q2</accession>
<organism evidence="2">
    <name type="scientific">uncultured Pseudonocardia sp</name>
    <dbReference type="NCBI Taxonomy" id="211455"/>
    <lineage>
        <taxon>Bacteria</taxon>
        <taxon>Bacillati</taxon>
        <taxon>Actinomycetota</taxon>
        <taxon>Actinomycetes</taxon>
        <taxon>Pseudonocardiales</taxon>
        <taxon>Pseudonocardiaceae</taxon>
        <taxon>Pseudonocardia</taxon>
        <taxon>environmental samples</taxon>
    </lineage>
</organism>
<feature type="compositionally biased region" description="Basic residues" evidence="1">
    <location>
        <begin position="17"/>
        <end position="29"/>
    </location>
</feature>
<feature type="region of interest" description="Disordered" evidence="1">
    <location>
        <begin position="64"/>
        <end position="321"/>
    </location>
</feature>
<feature type="compositionally biased region" description="Basic residues" evidence="1">
    <location>
        <begin position="166"/>
        <end position="181"/>
    </location>
</feature>
<feature type="compositionally biased region" description="Basic and acidic residues" evidence="1">
    <location>
        <begin position="220"/>
        <end position="231"/>
    </location>
</feature>